<comment type="caution">
    <text evidence="2">The sequence shown here is derived from an EMBL/GenBank/DDBJ whole genome shotgun (WGS) entry which is preliminary data.</text>
</comment>
<dbReference type="EMBL" id="QRMS01000002">
    <property type="protein sequence ID" value="RHJ88034.1"/>
    <property type="molecule type" value="Genomic_DNA"/>
</dbReference>
<dbReference type="GO" id="GO:0005506">
    <property type="term" value="F:iron ion binding"/>
    <property type="evidence" value="ECO:0007669"/>
    <property type="project" value="InterPro"/>
</dbReference>
<dbReference type="InterPro" id="IPR016208">
    <property type="entry name" value="Ald_Oxase/xanthine_DH-like"/>
</dbReference>
<dbReference type="InterPro" id="IPR046867">
    <property type="entry name" value="AldOxase/xan_DH_MoCoBD2"/>
</dbReference>
<sequence length="771" mass="82872">MMKAHESLIGQRIIKPDAAAKVTGQAKFTADLAVHRTDLLYAKALFPPYGHAKILSIDTSEAEAVEGVEIVMTAKDLPTESSNGYGLDEHDKPVLAEEKVIYEGDAVAILAARDLKTAEEAVSLIKVKYEPLPAYDDPREVFKREAGLIHEKHPSSGDSNISYSAGIDHGNIEEVFATADVVLDNYFETPMVDHAYLEPDVCIAEPDLVQGGITIYSPQHNVQGAKKALCGVLGLPQSKIRVISTIVGGAFGGKEDSTFDVSAIAGVLALKTRKPVYYEETREEVFRATGKRHAAFLHHRLASDNTGRILAIDVFNIIDKGAYQSVDAIPDRTLLYAGGPYKISASRVSAHSVYTNHPYGCAFRGLGAPQAHFAIECQMDMLAHELGMDPIELRLKNIVRGGDAIHTGQVMLEERGVGLEECLLKAKDALKWNEKSNQGHGSKKRGKGVACFMYGIGTGSSPDGAHCIVQAQRDGSVNIGLSSNELGQGLLVAMKQIAGEALCVSPDKIHVDYSDSSSSLEAGATVSSRTTTLMGNAVLAGCKKLKECFIRHAAEEIFRVGTASVDMADNLVFVKGKPETAMTLGEVISSAYKAQVPLSAIGSWFPPRVYPKSDNTHDQMHAFTFGACGVEVEVDTETGELTILRCILACDVGKAINPSTVEGQMEGGMAQGIGWGIMEEHFMEKGTMKNHTYHDFLIPTALDLPKLETIIVEHPNELGPYGAKGIGEPPIVGIAPAIRNALFDATGVFVNSIPLTPVRVMAALKKPVEAR</sequence>
<keyword evidence="3" id="KW-1185">Reference proteome</keyword>
<dbReference type="RefSeq" id="WP_118334510.1">
    <property type="nucleotide sequence ID" value="NZ_AP025567.1"/>
</dbReference>
<dbReference type="Pfam" id="PF02738">
    <property type="entry name" value="MoCoBD_1"/>
    <property type="match status" value="1"/>
</dbReference>
<dbReference type="SUPFAM" id="SSF54665">
    <property type="entry name" value="CO dehydrogenase molybdoprotein N-domain-like"/>
    <property type="match status" value="1"/>
</dbReference>
<accession>A0A415E386</accession>
<protein>
    <submittedName>
        <fullName evidence="2">Xanthine dehydrogenase family protein molybdopterin-binding subunit</fullName>
    </submittedName>
</protein>
<dbReference type="Proteomes" id="UP000284841">
    <property type="component" value="Unassembled WGS sequence"/>
</dbReference>
<dbReference type="Gene3D" id="3.30.365.10">
    <property type="entry name" value="Aldehyde oxidase/xanthine dehydrogenase, molybdopterin binding domain"/>
    <property type="match status" value="4"/>
</dbReference>
<proteinExistence type="predicted"/>
<dbReference type="AlphaFoldDB" id="A0A415E386"/>
<reference evidence="2 3" key="1">
    <citation type="submission" date="2018-08" db="EMBL/GenBank/DDBJ databases">
        <title>A genome reference for cultivated species of the human gut microbiota.</title>
        <authorList>
            <person name="Zou Y."/>
            <person name="Xue W."/>
            <person name="Luo G."/>
        </authorList>
    </citation>
    <scope>NUCLEOTIDE SEQUENCE [LARGE SCALE GENOMIC DNA]</scope>
    <source>
        <strain evidence="2 3">AM07-24</strain>
    </source>
</reference>
<organism evidence="2 3">
    <name type="scientific">Emergencia timonensis</name>
    <dbReference type="NCBI Taxonomy" id="1776384"/>
    <lineage>
        <taxon>Bacteria</taxon>
        <taxon>Bacillati</taxon>
        <taxon>Bacillota</taxon>
        <taxon>Clostridia</taxon>
        <taxon>Peptostreptococcales</taxon>
        <taxon>Anaerovoracaceae</taxon>
        <taxon>Emergencia</taxon>
    </lineage>
</organism>
<evidence type="ECO:0000313" key="2">
    <source>
        <dbReference type="EMBL" id="RHJ88034.1"/>
    </source>
</evidence>
<dbReference type="Pfam" id="PF20256">
    <property type="entry name" value="MoCoBD_2"/>
    <property type="match status" value="1"/>
</dbReference>
<dbReference type="SMART" id="SM01008">
    <property type="entry name" value="Ald_Xan_dh_C"/>
    <property type="match status" value="1"/>
</dbReference>
<dbReference type="InterPro" id="IPR000674">
    <property type="entry name" value="Ald_Oxase/Xan_DH_a/b"/>
</dbReference>
<name>A0A415E386_9FIRM</name>
<dbReference type="STRING" id="1776384.GCA_900086585_03594"/>
<dbReference type="Pfam" id="PF01315">
    <property type="entry name" value="Ald_Xan_dh_C"/>
    <property type="match status" value="1"/>
</dbReference>
<dbReference type="InterPro" id="IPR037165">
    <property type="entry name" value="AldOxase/xan_DH_Mopterin-bd_sf"/>
</dbReference>
<dbReference type="GO" id="GO:0016491">
    <property type="term" value="F:oxidoreductase activity"/>
    <property type="evidence" value="ECO:0007669"/>
    <property type="project" value="InterPro"/>
</dbReference>
<dbReference type="InterPro" id="IPR036856">
    <property type="entry name" value="Ald_Oxase/Xan_DH_a/b_sf"/>
</dbReference>
<evidence type="ECO:0000313" key="3">
    <source>
        <dbReference type="Proteomes" id="UP000284841"/>
    </source>
</evidence>
<gene>
    <name evidence="2" type="ORF">DW099_06340</name>
</gene>
<dbReference type="PANTHER" id="PTHR11908">
    <property type="entry name" value="XANTHINE DEHYDROGENASE"/>
    <property type="match status" value="1"/>
</dbReference>
<dbReference type="Gene3D" id="3.90.1170.50">
    <property type="entry name" value="Aldehyde oxidase/xanthine dehydrogenase, a/b hammerhead"/>
    <property type="match status" value="1"/>
</dbReference>
<dbReference type="PANTHER" id="PTHR11908:SF157">
    <property type="entry name" value="XANTHINE DEHYDROGENASE SUBUNIT D-RELATED"/>
    <property type="match status" value="1"/>
</dbReference>
<dbReference type="OrthoDB" id="9759099at2"/>
<dbReference type="SUPFAM" id="SSF56003">
    <property type="entry name" value="Molybdenum cofactor-binding domain"/>
    <property type="match status" value="1"/>
</dbReference>
<feature type="domain" description="Aldehyde oxidase/xanthine dehydrogenase a/b hammerhead" evidence="1">
    <location>
        <begin position="23"/>
        <end position="133"/>
    </location>
</feature>
<dbReference type="InterPro" id="IPR008274">
    <property type="entry name" value="AldOxase/xan_DH_MoCoBD1"/>
</dbReference>
<evidence type="ECO:0000259" key="1">
    <source>
        <dbReference type="SMART" id="SM01008"/>
    </source>
</evidence>